<organism evidence="9 10">
    <name type="scientific">Candidatus Pseudobacter hemicellulosilyticus</name>
    <dbReference type="NCBI Taxonomy" id="3121375"/>
    <lineage>
        <taxon>Bacteria</taxon>
        <taxon>Pseudomonadati</taxon>
        <taxon>Bacteroidota</taxon>
        <taxon>Chitinophagia</taxon>
        <taxon>Chitinophagales</taxon>
        <taxon>Chitinophagaceae</taxon>
        <taxon>Pseudobacter</taxon>
    </lineage>
</organism>
<feature type="domain" description="SusD-like N-terminal" evidence="8">
    <location>
        <begin position="87"/>
        <end position="218"/>
    </location>
</feature>
<dbReference type="Pfam" id="PF14322">
    <property type="entry name" value="SusD-like_3"/>
    <property type="match status" value="1"/>
</dbReference>
<name>A0AAJ6BDS6_9BACT</name>
<dbReference type="Pfam" id="PF07980">
    <property type="entry name" value="SusD_RagB"/>
    <property type="match status" value="1"/>
</dbReference>
<dbReference type="EMBL" id="CP119311">
    <property type="protein sequence ID" value="WEK33935.1"/>
    <property type="molecule type" value="Genomic_DNA"/>
</dbReference>
<dbReference type="Proteomes" id="UP001220610">
    <property type="component" value="Chromosome"/>
</dbReference>
<evidence type="ECO:0000256" key="2">
    <source>
        <dbReference type="ARBA" id="ARBA00006275"/>
    </source>
</evidence>
<feature type="signal peptide" evidence="6">
    <location>
        <begin position="1"/>
        <end position="20"/>
    </location>
</feature>
<evidence type="ECO:0000256" key="3">
    <source>
        <dbReference type="ARBA" id="ARBA00022729"/>
    </source>
</evidence>
<dbReference type="InterPro" id="IPR012944">
    <property type="entry name" value="SusD_RagB_dom"/>
</dbReference>
<evidence type="ECO:0000256" key="5">
    <source>
        <dbReference type="ARBA" id="ARBA00023237"/>
    </source>
</evidence>
<evidence type="ECO:0000259" key="7">
    <source>
        <dbReference type="Pfam" id="PF07980"/>
    </source>
</evidence>
<sequence>MKTTTYYMLLGILAMTVASSCEKKLTEYNPGSATADNVFNTPVGYESGVSAAYTYNRWLWGKEAGYHLLEAGSDLWLSGVDDPNTELTQYTTGMNPANAIIAAIWSRMYSAVNLCNALISRVGNSGLPAATQSIREGELRMLRAWYYFTIVQTWGGVHFSLEETTGIVTTANRTPEADFYQQIIEDLRQAIDRLPVTTQDNGRATKPAAEAFLSKVFLIRGQYDSCYKYADKVINGYSFDLQPVYADLWNMSNQAGKEIIWSVNYTTNLTMNDFTGPAGAIVYPGGHARGANNGHLMFLQKYDVRNGMERSIAYGRPFSRWMPSLFLVDLFDASIDTRYNASFQGLWISNKTSSTTYKRKLTTGAEASFTINPGDTSHYITREVVDNGFRDSRKYEIFDRNDMYNANGTPRNNSNFLSLKKFLDPTRPSIAEQQSARDAFIFRLADIYLTAAEAKHLLGDNATAASLINEVRRRAAVPGHESEMEISEGAVTLDFILDERARELAGEQWRWIDLKRTGKLVERVKAHNPQAAGNISDFHVLRPIPQLQLDAVTNKNEFIQNEGYQ</sequence>
<dbReference type="PROSITE" id="PS51257">
    <property type="entry name" value="PROKAR_LIPOPROTEIN"/>
    <property type="match status" value="1"/>
</dbReference>
<evidence type="ECO:0000259" key="8">
    <source>
        <dbReference type="Pfam" id="PF14322"/>
    </source>
</evidence>
<feature type="chain" id="PRO_5042472426" evidence="6">
    <location>
        <begin position="21"/>
        <end position="565"/>
    </location>
</feature>
<keyword evidence="5" id="KW-0998">Cell outer membrane</keyword>
<evidence type="ECO:0000256" key="6">
    <source>
        <dbReference type="SAM" id="SignalP"/>
    </source>
</evidence>
<accession>A0AAJ6BDS6</accession>
<gene>
    <name evidence="9" type="ORF">P0Y53_15710</name>
</gene>
<dbReference type="InterPro" id="IPR033985">
    <property type="entry name" value="SusD-like_N"/>
</dbReference>
<evidence type="ECO:0000313" key="10">
    <source>
        <dbReference type="Proteomes" id="UP001220610"/>
    </source>
</evidence>
<evidence type="ECO:0000313" key="9">
    <source>
        <dbReference type="EMBL" id="WEK33935.1"/>
    </source>
</evidence>
<proteinExistence type="inferred from homology"/>
<dbReference type="Gene3D" id="1.25.40.390">
    <property type="match status" value="1"/>
</dbReference>
<dbReference type="GO" id="GO:0009279">
    <property type="term" value="C:cell outer membrane"/>
    <property type="evidence" value="ECO:0007669"/>
    <property type="project" value="UniProtKB-SubCell"/>
</dbReference>
<feature type="domain" description="RagB/SusD" evidence="7">
    <location>
        <begin position="395"/>
        <end position="564"/>
    </location>
</feature>
<reference evidence="9" key="1">
    <citation type="submission" date="2023-03" db="EMBL/GenBank/DDBJ databases">
        <title>Andean soil-derived lignocellulolytic bacterial consortium as a source of novel taxa and putative plastic-active enzymes.</title>
        <authorList>
            <person name="Diaz-Garcia L."/>
            <person name="Chuvochina M."/>
            <person name="Feuerriegel G."/>
            <person name="Bunk B."/>
            <person name="Sproer C."/>
            <person name="Streit W.R."/>
            <person name="Rodriguez L.M."/>
            <person name="Overmann J."/>
            <person name="Jimenez D.J."/>
        </authorList>
    </citation>
    <scope>NUCLEOTIDE SEQUENCE</scope>
    <source>
        <strain evidence="9">MAG 7</strain>
    </source>
</reference>
<evidence type="ECO:0000256" key="1">
    <source>
        <dbReference type="ARBA" id="ARBA00004442"/>
    </source>
</evidence>
<evidence type="ECO:0000256" key="4">
    <source>
        <dbReference type="ARBA" id="ARBA00023136"/>
    </source>
</evidence>
<dbReference type="SUPFAM" id="SSF48452">
    <property type="entry name" value="TPR-like"/>
    <property type="match status" value="1"/>
</dbReference>
<keyword evidence="3 6" id="KW-0732">Signal</keyword>
<dbReference type="AlphaFoldDB" id="A0AAJ6BDS6"/>
<comment type="similarity">
    <text evidence="2">Belongs to the SusD family.</text>
</comment>
<protein>
    <submittedName>
        <fullName evidence="9">RagB/SusD family nutrient uptake outer membrane protein</fullName>
    </submittedName>
</protein>
<keyword evidence="4" id="KW-0472">Membrane</keyword>
<comment type="subcellular location">
    <subcellularLocation>
        <location evidence="1">Cell outer membrane</location>
    </subcellularLocation>
</comment>
<dbReference type="InterPro" id="IPR011990">
    <property type="entry name" value="TPR-like_helical_dom_sf"/>
</dbReference>